<feature type="compositionally biased region" description="Polar residues" evidence="1">
    <location>
        <begin position="209"/>
        <end position="227"/>
    </location>
</feature>
<accession>A0A078AT31</accession>
<reference evidence="2 3" key="1">
    <citation type="submission" date="2014-06" db="EMBL/GenBank/DDBJ databases">
        <authorList>
            <person name="Swart Estienne"/>
        </authorList>
    </citation>
    <scope>NUCLEOTIDE SEQUENCE [LARGE SCALE GENOMIC DNA]</scope>
    <source>
        <strain evidence="2 3">130c</strain>
    </source>
</reference>
<dbReference type="Proteomes" id="UP000039865">
    <property type="component" value="Unassembled WGS sequence"/>
</dbReference>
<evidence type="ECO:0000313" key="2">
    <source>
        <dbReference type="EMBL" id="CDW84033.1"/>
    </source>
</evidence>
<feature type="region of interest" description="Disordered" evidence="1">
    <location>
        <begin position="208"/>
        <end position="227"/>
    </location>
</feature>
<evidence type="ECO:0000313" key="3">
    <source>
        <dbReference type="Proteomes" id="UP000039865"/>
    </source>
</evidence>
<dbReference type="AlphaFoldDB" id="A0A078AT31"/>
<dbReference type="EMBL" id="CCKQ01012414">
    <property type="protein sequence ID" value="CDW84033.1"/>
    <property type="molecule type" value="Genomic_DNA"/>
</dbReference>
<gene>
    <name evidence="2" type="primary">Contig472.g516</name>
    <name evidence="2" type="ORF">STYLEM_13090</name>
</gene>
<dbReference type="InParanoid" id="A0A078AT31"/>
<protein>
    <submittedName>
        <fullName evidence="2">Uncharacterized protein</fullName>
    </submittedName>
</protein>
<evidence type="ECO:0000256" key="1">
    <source>
        <dbReference type="SAM" id="MobiDB-lite"/>
    </source>
</evidence>
<sequence>MQPYTRFIKELGTSVTREVGISTNELDFPKYDVNPQARIDQNRSLDYIASQNTTGHERSFLQDLGFQPNSFLHKSIENQGQQKPMRIIDIGTQFEKIEAKNQIARQNRIEMFRRGHLKTSKSQLSNKADLPKIKANQGKNQNLRFQNIPIISDQSSNSINLDIKVSQPQLLSQNKIRMVKHNRKNKLMKLSLKNLINNGNSMTGIYHTNPHTQNQSPNQISPKQSQANRSYENALQNFLTSNVPSFDYQKLLRARETTPVLTKELGQKILSQINYSKSQQSRAKYMNDQNQVIQRQAKQIPRLAELLVVKDEKLYKFQDIKTKIDRRLSMKNKESFINNYKKVINRSAYIQDYQEEIPEIPSNQDQRLSSRYFNARDTPQIYTTIKHLNHQNVQYQATFSIINDESSRSSILQDNQNSQI</sequence>
<name>A0A078AT31_STYLE</name>
<proteinExistence type="predicted"/>
<keyword evidence="3" id="KW-1185">Reference proteome</keyword>
<organism evidence="2 3">
    <name type="scientific">Stylonychia lemnae</name>
    <name type="common">Ciliate</name>
    <dbReference type="NCBI Taxonomy" id="5949"/>
    <lineage>
        <taxon>Eukaryota</taxon>
        <taxon>Sar</taxon>
        <taxon>Alveolata</taxon>
        <taxon>Ciliophora</taxon>
        <taxon>Intramacronucleata</taxon>
        <taxon>Spirotrichea</taxon>
        <taxon>Stichotrichia</taxon>
        <taxon>Sporadotrichida</taxon>
        <taxon>Oxytrichidae</taxon>
        <taxon>Stylonychinae</taxon>
        <taxon>Stylonychia</taxon>
    </lineage>
</organism>